<evidence type="ECO:0000313" key="3">
    <source>
        <dbReference type="EMBL" id="RBA60244.1"/>
    </source>
</evidence>
<evidence type="ECO:0000256" key="1">
    <source>
        <dbReference type="SAM" id="Phobius"/>
    </source>
</evidence>
<feature type="transmembrane region" description="Helical" evidence="1">
    <location>
        <begin position="64"/>
        <end position="82"/>
    </location>
</feature>
<feature type="transmembrane region" description="Helical" evidence="1">
    <location>
        <begin position="12"/>
        <end position="33"/>
    </location>
</feature>
<evidence type="ECO:0008006" key="6">
    <source>
        <dbReference type="Google" id="ProtNLM"/>
    </source>
</evidence>
<keyword evidence="1" id="KW-0472">Membrane</keyword>
<accession>A0A365PWP9</accession>
<evidence type="ECO:0000313" key="2">
    <source>
        <dbReference type="EMBL" id="QWV17591.1"/>
    </source>
</evidence>
<dbReference type="EMBL" id="CP076683">
    <property type="protein sequence ID" value="QWV17591.1"/>
    <property type="molecule type" value="Genomic_DNA"/>
</dbReference>
<dbReference type="Proteomes" id="UP000683436">
    <property type="component" value="Chromosome"/>
</dbReference>
<gene>
    <name evidence="3" type="ORF">DQ403_05875</name>
    <name evidence="2" type="ORF">KQ248_02495</name>
</gene>
<organism evidence="3 4">
    <name type="scientific">Stutzerimonas zhaodongensis</name>
    <dbReference type="NCBI Taxonomy" id="1176257"/>
    <lineage>
        <taxon>Bacteria</taxon>
        <taxon>Pseudomonadati</taxon>
        <taxon>Pseudomonadota</taxon>
        <taxon>Gammaproteobacteria</taxon>
        <taxon>Pseudomonadales</taxon>
        <taxon>Pseudomonadaceae</taxon>
        <taxon>Stutzerimonas</taxon>
    </lineage>
</organism>
<reference evidence="3 4" key="1">
    <citation type="submission" date="2018-06" db="EMBL/GenBank/DDBJ databases">
        <title>Whole genome sequencing of four bacterial strains from South Shetland trench revealing bio-synthetic gene clusters.</title>
        <authorList>
            <person name="Abdel-Mageed W.M."/>
            <person name="Lehri B."/>
            <person name="Jarmusch S.A."/>
            <person name="Miranda K."/>
            <person name="Goodfellow M."/>
            <person name="Jaspars M."/>
            <person name="Karlyshev A.V."/>
        </authorList>
    </citation>
    <scope>NUCLEOTIDE SEQUENCE [LARGE SCALE GENOMIC DNA]</scope>
    <source>
        <strain evidence="3 4">SST2</strain>
    </source>
</reference>
<protein>
    <recommendedName>
        <fullName evidence="6">Arginine:ornithine antiporter</fullName>
    </recommendedName>
</protein>
<dbReference type="Proteomes" id="UP000252554">
    <property type="component" value="Unassembled WGS sequence"/>
</dbReference>
<keyword evidence="1" id="KW-0812">Transmembrane</keyword>
<proteinExistence type="predicted"/>
<dbReference type="EMBL" id="QNTV01000003">
    <property type="protein sequence ID" value="RBA60244.1"/>
    <property type="molecule type" value="Genomic_DNA"/>
</dbReference>
<evidence type="ECO:0000313" key="5">
    <source>
        <dbReference type="Proteomes" id="UP000683436"/>
    </source>
</evidence>
<keyword evidence="1" id="KW-1133">Transmembrane helix</keyword>
<reference evidence="2 5" key="2">
    <citation type="submission" date="2021-06" db="EMBL/GenBank/DDBJ databases">
        <title>Microbial metabolic specificity influences pelagic lipid remineralization.</title>
        <authorList>
            <person name="Behrendt L."/>
            <person name="Hunter J.E."/>
            <person name="Alcolombri U."/>
            <person name="Smriga S."/>
            <person name="Mincer T."/>
            <person name="Lowenstein D.P."/>
            <person name="Peaudecerf F.J."/>
            <person name="Fernandez V.I."/>
            <person name="Fredricks H."/>
            <person name="Almblad H."/>
            <person name="Harrison J.J."/>
            <person name="Stocker R."/>
            <person name="Van Mooy B.A.S."/>
        </authorList>
    </citation>
    <scope>NUCLEOTIDE SEQUENCE [LARGE SCALE GENOMIC DNA]</scope>
    <source>
        <strain evidence="2 5">A252</strain>
    </source>
</reference>
<sequence>MNTVATTSKRSVVYVAWGALDVFYIAWYCINSWRGGRVPYLSDLSSSLALFEQQGGANLVAGPASWLLQVSIILSCLMFLLRARGVNYLAYAQIPFRLFFLIPSVSVLLLIAQLLPGFGLLLLVLIIASEALKAWSLWRIA</sequence>
<keyword evidence="5" id="KW-1185">Reference proteome</keyword>
<evidence type="ECO:0000313" key="4">
    <source>
        <dbReference type="Proteomes" id="UP000252554"/>
    </source>
</evidence>
<dbReference type="AlphaFoldDB" id="A0A365PWP9"/>
<feature type="transmembrane region" description="Helical" evidence="1">
    <location>
        <begin position="94"/>
        <end position="112"/>
    </location>
</feature>
<name>A0A365PWP9_9GAMM</name>
<dbReference type="RefSeq" id="WP_128119595.1">
    <property type="nucleotide sequence ID" value="NZ_CP076683.1"/>
</dbReference>